<comment type="function">
    <text evidence="2">Zinc metalloprotease. Provoques deadhesion of endothelial cells from cell cultures, and also degradation of fibronectin, fibrinogen and gelatin in vitro. Its role in the venom is not fully understood but it might act as a spreading factor that facilitates diffusion of other venom toxins. Alternatively, it might be involved in the proteolytic processing of other venom toxins or it might play a role in extra-oral digestion of prey.</text>
</comment>
<comment type="cofactor">
    <cofactor evidence="3">
        <name>Zn(2+)</name>
        <dbReference type="ChEBI" id="CHEBI:29105"/>
    </cofactor>
    <text evidence="3">Binds 1 zinc ion per subunit.</text>
</comment>
<organism evidence="5 6">
    <name type="scientific">Caerostris extrusa</name>
    <name type="common">Bark spider</name>
    <name type="synonym">Caerostris bankana</name>
    <dbReference type="NCBI Taxonomy" id="172846"/>
    <lineage>
        <taxon>Eukaryota</taxon>
        <taxon>Metazoa</taxon>
        <taxon>Ecdysozoa</taxon>
        <taxon>Arthropoda</taxon>
        <taxon>Chelicerata</taxon>
        <taxon>Arachnida</taxon>
        <taxon>Araneae</taxon>
        <taxon>Araneomorphae</taxon>
        <taxon>Entelegynae</taxon>
        <taxon>Araneoidea</taxon>
        <taxon>Araneidae</taxon>
        <taxon>Caerostris</taxon>
    </lineage>
</organism>
<dbReference type="GO" id="GO:0004222">
    <property type="term" value="F:metalloendopeptidase activity"/>
    <property type="evidence" value="ECO:0007669"/>
    <property type="project" value="UniProtKB-UniRule"/>
</dbReference>
<dbReference type="InterPro" id="IPR024079">
    <property type="entry name" value="MetalloPept_cat_dom_sf"/>
</dbReference>
<comment type="caution">
    <text evidence="5">The sequence shown here is derived from an EMBL/GenBank/DDBJ whole genome shotgun (WGS) entry which is preliminary data.</text>
</comment>
<evidence type="ECO:0000256" key="2">
    <source>
        <dbReference type="ARBA" id="ARBA00025529"/>
    </source>
</evidence>
<proteinExistence type="predicted"/>
<evidence type="ECO:0000256" key="3">
    <source>
        <dbReference type="PROSITE-ProRule" id="PRU01211"/>
    </source>
</evidence>
<dbReference type="Proteomes" id="UP001054945">
    <property type="component" value="Unassembled WGS sequence"/>
</dbReference>
<name>A0AAV4R722_CAEEX</name>
<evidence type="ECO:0000313" key="6">
    <source>
        <dbReference type="Proteomes" id="UP001054945"/>
    </source>
</evidence>
<keyword evidence="3" id="KW-0378">Hydrolase</keyword>
<feature type="active site" evidence="3">
    <location>
        <position position="130"/>
    </location>
</feature>
<keyword evidence="3" id="KW-0482">Metalloprotease</keyword>
<dbReference type="AlphaFoldDB" id="A0AAV4R722"/>
<dbReference type="GO" id="GO:0006508">
    <property type="term" value="P:proteolysis"/>
    <property type="evidence" value="ECO:0007669"/>
    <property type="project" value="UniProtKB-KW"/>
</dbReference>
<dbReference type="Pfam" id="PF01400">
    <property type="entry name" value="Astacin"/>
    <property type="match status" value="1"/>
</dbReference>
<keyword evidence="3" id="KW-0862">Zinc</keyword>
<reference evidence="5 6" key="1">
    <citation type="submission" date="2021-06" db="EMBL/GenBank/DDBJ databases">
        <title>Caerostris extrusa draft genome.</title>
        <authorList>
            <person name="Kono N."/>
            <person name="Arakawa K."/>
        </authorList>
    </citation>
    <scope>NUCLEOTIDE SEQUENCE [LARGE SCALE GENOMIC DNA]</scope>
</reference>
<gene>
    <name evidence="5" type="primary">nas-15_10</name>
    <name evidence="5" type="ORF">CEXT_289641</name>
</gene>
<dbReference type="PANTHER" id="PTHR10127:SF850">
    <property type="entry name" value="METALLOENDOPEPTIDASE"/>
    <property type="match status" value="1"/>
</dbReference>
<dbReference type="PANTHER" id="PTHR10127">
    <property type="entry name" value="DISCOIDIN, CUB, EGF, LAMININ , AND ZINC METALLOPROTEASE DOMAIN CONTAINING"/>
    <property type="match status" value="1"/>
</dbReference>
<feature type="non-terminal residue" evidence="5">
    <location>
        <position position="159"/>
    </location>
</feature>
<protein>
    <submittedName>
        <fullName evidence="5">Metalloendopeptidase</fullName>
    </submittedName>
</protein>
<dbReference type="SMART" id="SM00235">
    <property type="entry name" value="ZnMc"/>
    <property type="match status" value="1"/>
</dbReference>
<feature type="binding site" evidence="3">
    <location>
        <position position="139"/>
    </location>
    <ligand>
        <name>Zn(2+)</name>
        <dbReference type="ChEBI" id="CHEBI:29105"/>
        <note>catalytic</note>
    </ligand>
</feature>
<feature type="binding site" evidence="3">
    <location>
        <position position="129"/>
    </location>
    <ligand>
        <name>Zn(2+)</name>
        <dbReference type="ChEBI" id="CHEBI:29105"/>
        <note>catalytic</note>
    </ligand>
</feature>
<dbReference type="Gene3D" id="3.40.390.10">
    <property type="entry name" value="Collagenase (Catalytic Domain)"/>
    <property type="match status" value="1"/>
</dbReference>
<dbReference type="SUPFAM" id="SSF55486">
    <property type="entry name" value="Metalloproteases ('zincins'), catalytic domain"/>
    <property type="match status" value="1"/>
</dbReference>
<keyword evidence="3" id="KW-0479">Metal-binding</keyword>
<dbReference type="InterPro" id="IPR001506">
    <property type="entry name" value="Peptidase_M12A"/>
</dbReference>
<feature type="domain" description="Peptidase M12A" evidence="4">
    <location>
        <begin position="103"/>
        <end position="159"/>
    </location>
</feature>
<dbReference type="PROSITE" id="PS51864">
    <property type="entry name" value="ASTACIN"/>
    <property type="match status" value="1"/>
</dbReference>
<dbReference type="GO" id="GO:0008270">
    <property type="term" value="F:zinc ion binding"/>
    <property type="evidence" value="ECO:0007669"/>
    <property type="project" value="UniProtKB-UniRule"/>
</dbReference>
<dbReference type="EMBL" id="BPLR01007474">
    <property type="protein sequence ID" value="GIY17167.1"/>
    <property type="molecule type" value="Genomic_DNA"/>
</dbReference>
<evidence type="ECO:0000313" key="5">
    <source>
        <dbReference type="EMBL" id="GIY17167.1"/>
    </source>
</evidence>
<sequence>MEKGILKSRMEKAVLNLGMEKGILESQNGKGCTEISEWKRVYWKLRMEKRILETHKSEKGTFRIHFYVPSDDFNKQRLGSVPILKWKIIKFHMRFLKKHTCHSEVGRMKRKQLLVLNEANCNDTGSVLHEMMHAIGFTHEHNRPDRDDYIEMLFLNIPY</sequence>
<keyword evidence="6" id="KW-1185">Reference proteome</keyword>
<keyword evidence="3" id="KW-0645">Protease</keyword>
<feature type="binding site" evidence="3">
    <location>
        <position position="133"/>
    </location>
    <ligand>
        <name>Zn(2+)</name>
        <dbReference type="ChEBI" id="CHEBI:29105"/>
        <note>catalytic</note>
    </ligand>
</feature>
<evidence type="ECO:0000259" key="4">
    <source>
        <dbReference type="PROSITE" id="PS51864"/>
    </source>
</evidence>
<dbReference type="InterPro" id="IPR006026">
    <property type="entry name" value="Peptidase_Metallo"/>
</dbReference>
<accession>A0AAV4R722</accession>
<evidence type="ECO:0000256" key="1">
    <source>
        <dbReference type="ARBA" id="ARBA00011245"/>
    </source>
</evidence>
<comment type="caution">
    <text evidence="3">Lacks conserved residue(s) required for the propagation of feature annotation.</text>
</comment>
<comment type="subunit">
    <text evidence="1">Monomer.</text>
</comment>